<reference evidence="2" key="2">
    <citation type="submission" date="2023-05" db="EMBL/GenBank/DDBJ databases">
        <authorList>
            <consortium name="Lawrence Berkeley National Laboratory"/>
            <person name="Steindorff A."/>
            <person name="Hensen N."/>
            <person name="Bonometti L."/>
            <person name="Westerberg I."/>
            <person name="Brannstrom I.O."/>
            <person name="Guillou S."/>
            <person name="Cros-Aarteil S."/>
            <person name="Calhoun S."/>
            <person name="Haridas S."/>
            <person name="Kuo A."/>
            <person name="Mondo S."/>
            <person name="Pangilinan J."/>
            <person name="Riley R."/>
            <person name="Labutti K."/>
            <person name="Andreopoulos B."/>
            <person name="Lipzen A."/>
            <person name="Chen C."/>
            <person name="Yanf M."/>
            <person name="Daum C."/>
            <person name="Ng V."/>
            <person name="Clum A."/>
            <person name="Ohm R."/>
            <person name="Martin F."/>
            <person name="Silar P."/>
            <person name="Natvig D."/>
            <person name="Lalanne C."/>
            <person name="Gautier V."/>
            <person name="Ament-Velasquez S.L."/>
            <person name="Kruys A."/>
            <person name="Hutchinson M.I."/>
            <person name="Powell A.J."/>
            <person name="Barry K."/>
            <person name="Miller A.N."/>
            <person name="Grigoriev I.V."/>
            <person name="Debuchy R."/>
            <person name="Gladieux P."/>
            <person name="Thoren M.H."/>
            <person name="Johannesson H."/>
        </authorList>
    </citation>
    <scope>NUCLEOTIDE SEQUENCE</scope>
    <source>
        <strain evidence="2">CBS 141.50</strain>
    </source>
</reference>
<proteinExistence type="predicted"/>
<name>A0AAN6V5R6_9PEZI</name>
<protein>
    <submittedName>
        <fullName evidence="2">Uncharacterized protein</fullName>
    </submittedName>
</protein>
<reference evidence="2" key="1">
    <citation type="journal article" date="2023" name="Mol. Phylogenet. Evol.">
        <title>Genome-scale phylogeny and comparative genomics of the fungal order Sordariales.</title>
        <authorList>
            <person name="Hensen N."/>
            <person name="Bonometti L."/>
            <person name="Westerberg I."/>
            <person name="Brannstrom I.O."/>
            <person name="Guillou S."/>
            <person name="Cros-Aarteil S."/>
            <person name="Calhoun S."/>
            <person name="Haridas S."/>
            <person name="Kuo A."/>
            <person name="Mondo S."/>
            <person name="Pangilinan J."/>
            <person name="Riley R."/>
            <person name="LaButti K."/>
            <person name="Andreopoulos B."/>
            <person name="Lipzen A."/>
            <person name="Chen C."/>
            <person name="Yan M."/>
            <person name="Daum C."/>
            <person name="Ng V."/>
            <person name="Clum A."/>
            <person name="Steindorff A."/>
            <person name="Ohm R.A."/>
            <person name="Martin F."/>
            <person name="Silar P."/>
            <person name="Natvig D.O."/>
            <person name="Lalanne C."/>
            <person name="Gautier V."/>
            <person name="Ament-Velasquez S.L."/>
            <person name="Kruys A."/>
            <person name="Hutchinson M.I."/>
            <person name="Powell A.J."/>
            <person name="Barry K."/>
            <person name="Miller A.N."/>
            <person name="Grigoriev I.V."/>
            <person name="Debuchy R."/>
            <person name="Gladieux P."/>
            <person name="Hiltunen Thoren M."/>
            <person name="Johannesson H."/>
        </authorList>
    </citation>
    <scope>NUCLEOTIDE SEQUENCE</scope>
    <source>
        <strain evidence="2">CBS 141.50</strain>
    </source>
</reference>
<dbReference type="AlphaFoldDB" id="A0AAN6V5R6"/>
<feature type="region of interest" description="Disordered" evidence="1">
    <location>
        <begin position="330"/>
        <end position="358"/>
    </location>
</feature>
<evidence type="ECO:0000256" key="1">
    <source>
        <dbReference type="SAM" id="MobiDB-lite"/>
    </source>
</evidence>
<dbReference type="RefSeq" id="XP_062638222.1">
    <property type="nucleotide sequence ID" value="XM_062780264.1"/>
</dbReference>
<organism evidence="2 3">
    <name type="scientific">Dichotomopilus funicola</name>
    <dbReference type="NCBI Taxonomy" id="1934379"/>
    <lineage>
        <taxon>Eukaryota</taxon>
        <taxon>Fungi</taxon>
        <taxon>Dikarya</taxon>
        <taxon>Ascomycota</taxon>
        <taxon>Pezizomycotina</taxon>
        <taxon>Sordariomycetes</taxon>
        <taxon>Sordariomycetidae</taxon>
        <taxon>Sordariales</taxon>
        <taxon>Chaetomiaceae</taxon>
        <taxon>Dichotomopilus</taxon>
    </lineage>
</organism>
<sequence length="358" mass="38471">MQTPPSPNQDGIVLDAQVSMRRDYPQDDFDYTAPVDHQLPTGHGLWQVPGGLPLTACFDAQTPQPAFELSLNGSVLPVYGTAISHPSWDPSIGGGSPGFGPYPSAVWPLTPADTMNHNPWSPTDQPLPSPLSEAPSFVSSHSPMGEDYFNASPRGSISILRSGTNSPATTPAATYPTTASSSTKDKASNANMKKKSHLPPKRSAESCTASLPTRPRTLKRHRSDTPSIASISTDRMTGSMCATIATPLTPTATIGAPTHIPFSGVLPSNVDPRVASEQIRREAWDRCKAEAHEMSQRRMMLLDHERGALDREAQLLQVNLGKMRETVKRGLEADRAEAEAEVDEEAKGKTETGKSELG</sequence>
<evidence type="ECO:0000313" key="3">
    <source>
        <dbReference type="Proteomes" id="UP001302676"/>
    </source>
</evidence>
<accession>A0AAN6V5R6</accession>
<feature type="compositionally biased region" description="Polar residues" evidence="1">
    <location>
        <begin position="113"/>
        <end position="126"/>
    </location>
</feature>
<feature type="region of interest" description="Disordered" evidence="1">
    <location>
        <begin position="113"/>
        <end position="231"/>
    </location>
</feature>
<feature type="compositionally biased region" description="Low complexity" evidence="1">
    <location>
        <begin position="166"/>
        <end position="182"/>
    </location>
</feature>
<gene>
    <name evidence="2" type="ORF">C8A04DRAFT_27348</name>
</gene>
<evidence type="ECO:0000313" key="2">
    <source>
        <dbReference type="EMBL" id="KAK4144851.1"/>
    </source>
</evidence>
<dbReference type="EMBL" id="MU853573">
    <property type="protein sequence ID" value="KAK4144851.1"/>
    <property type="molecule type" value="Genomic_DNA"/>
</dbReference>
<dbReference type="Proteomes" id="UP001302676">
    <property type="component" value="Unassembled WGS sequence"/>
</dbReference>
<feature type="compositionally biased region" description="Polar residues" evidence="1">
    <location>
        <begin position="153"/>
        <end position="165"/>
    </location>
</feature>
<keyword evidence="3" id="KW-1185">Reference proteome</keyword>
<feature type="compositionally biased region" description="Basic and acidic residues" evidence="1">
    <location>
        <begin position="345"/>
        <end position="358"/>
    </location>
</feature>
<dbReference type="GeneID" id="87816877"/>
<comment type="caution">
    <text evidence="2">The sequence shown here is derived from an EMBL/GenBank/DDBJ whole genome shotgun (WGS) entry which is preliminary data.</text>
</comment>